<dbReference type="Proteomes" id="UP001549031">
    <property type="component" value="Unassembled WGS sequence"/>
</dbReference>
<protein>
    <submittedName>
        <fullName evidence="1">Phage protein U</fullName>
    </submittedName>
</protein>
<accession>A0ABV2H2D8</accession>
<name>A0ABV2H2D8_9HYPH</name>
<comment type="caution">
    <text evidence="1">The sequence shown here is derived from an EMBL/GenBank/DDBJ whole genome shotgun (WGS) entry which is preliminary data.</text>
</comment>
<dbReference type="InterPro" id="IPR009734">
    <property type="entry name" value="Myoviridae_GpU"/>
</dbReference>
<dbReference type="RefSeq" id="WP_247242570.1">
    <property type="nucleotide sequence ID" value="NZ_JALJRA010000002.1"/>
</dbReference>
<reference evidence="1 2" key="1">
    <citation type="submission" date="2024-06" db="EMBL/GenBank/DDBJ databases">
        <title>Genomic Encyclopedia of Type Strains, Phase IV (KMG-IV): sequencing the most valuable type-strain genomes for metagenomic binning, comparative biology and taxonomic classification.</title>
        <authorList>
            <person name="Goeker M."/>
        </authorList>
    </citation>
    <scope>NUCLEOTIDE SEQUENCE [LARGE SCALE GENOMIC DNA]</scope>
    <source>
        <strain evidence="1 2">DSM 105042</strain>
    </source>
</reference>
<keyword evidence="2" id="KW-1185">Reference proteome</keyword>
<organism evidence="1 2">
    <name type="scientific">Pseudorhizobium tarimense</name>
    <dbReference type="NCBI Taxonomy" id="1079109"/>
    <lineage>
        <taxon>Bacteria</taxon>
        <taxon>Pseudomonadati</taxon>
        <taxon>Pseudomonadota</taxon>
        <taxon>Alphaproteobacteria</taxon>
        <taxon>Hyphomicrobiales</taxon>
        <taxon>Rhizobiaceae</taxon>
        <taxon>Rhizobium/Agrobacterium group</taxon>
        <taxon>Pseudorhizobium</taxon>
    </lineage>
</organism>
<dbReference type="EMBL" id="JBEPLJ010000002">
    <property type="protein sequence ID" value="MET3584552.1"/>
    <property type="molecule type" value="Genomic_DNA"/>
</dbReference>
<evidence type="ECO:0000313" key="1">
    <source>
        <dbReference type="EMBL" id="MET3584552.1"/>
    </source>
</evidence>
<gene>
    <name evidence="1" type="ORF">ABID21_000647</name>
</gene>
<sequence length="144" mass="15714">MLYLIGALNLDTRPFSVEEVQRTMSADFADKPIVGGRIAREFMGEGEDKLMLSGQLLPFKTGGLTELELAKSMMLAGRPQPVLRGDGARLGWFTIDKISEGHKELMRDGVGFFIRHSIEMTKVSAEGGSPSVIGNILSLFGLLE</sequence>
<dbReference type="Pfam" id="PF06995">
    <property type="entry name" value="Phage_P2_GpU"/>
    <property type="match status" value="1"/>
</dbReference>
<proteinExistence type="predicted"/>
<evidence type="ECO:0000313" key="2">
    <source>
        <dbReference type="Proteomes" id="UP001549031"/>
    </source>
</evidence>